<feature type="chain" id="PRO_5042932840" description="Cuticle protein" evidence="4">
    <location>
        <begin position="23"/>
        <end position="420"/>
    </location>
</feature>
<keyword evidence="4" id="KW-0732">Signal</keyword>
<keyword evidence="6" id="KW-1185">Reference proteome</keyword>
<dbReference type="Pfam" id="PF00379">
    <property type="entry name" value="Chitin_bind_4"/>
    <property type="match status" value="1"/>
</dbReference>
<evidence type="ECO:0000313" key="6">
    <source>
        <dbReference type="Proteomes" id="UP001321473"/>
    </source>
</evidence>
<evidence type="ECO:0000313" key="5">
    <source>
        <dbReference type="EMBL" id="KAK8782878.1"/>
    </source>
</evidence>
<dbReference type="InterPro" id="IPR050468">
    <property type="entry name" value="Cuticle_Struct_Prot"/>
</dbReference>
<dbReference type="Proteomes" id="UP001321473">
    <property type="component" value="Unassembled WGS sequence"/>
</dbReference>
<feature type="region of interest" description="Disordered" evidence="3">
    <location>
        <begin position="88"/>
        <end position="110"/>
    </location>
</feature>
<protein>
    <recommendedName>
        <fullName evidence="7">Cuticle protein</fullName>
    </recommendedName>
</protein>
<sequence length="420" mass="46038">MCRLSTSALLVAFLVCGHGSRALRPYEPLDEDSNSGIPGVHAAPAFGDGKDGVPPDDVVTQEDDNGNAGAPITRQQSYHFSYQIRDKEGNTQHHSEHSDSRNNRKGSYGFRDRNGLYRHVTYVADRGGFRAWIKTNEPGTSSQDPADVQITAEKPPPKVVEKTVVADMTPAMHPSVLAEPAEVIAARPAVAPLPAFADSGPVHRDVIAARPAVAAVPAFTDPGFVPVRGVRPSGVGATPVVGASPFYHPTEQRPVAPIPAIDIATGYYPTYDSRRLGGYSPAEYDNRSPLPVQDYRRIPEDDTSDFGYYPEPQRIQKYTNEGRQGYYAPQTSYSKQVSPNAVPVYKSVRPFPTLSSSEKKTDESTEVTHKHGIPVGVTYINPQEVNRPFEHPQSFDIAPSGVATRYKKYLDWNRQGKLRD</sequence>
<accession>A0AAQ4F8D6</accession>
<dbReference type="InterPro" id="IPR000618">
    <property type="entry name" value="Insect_cuticle"/>
</dbReference>
<feature type="region of interest" description="Disordered" evidence="3">
    <location>
        <begin position="279"/>
        <end position="310"/>
    </location>
</feature>
<feature type="signal peptide" evidence="4">
    <location>
        <begin position="1"/>
        <end position="22"/>
    </location>
</feature>
<evidence type="ECO:0000256" key="2">
    <source>
        <dbReference type="PROSITE-ProRule" id="PRU00497"/>
    </source>
</evidence>
<dbReference type="PANTHER" id="PTHR10380:SF173">
    <property type="entry name" value="CUTICULAR PROTEIN 47EF, ISOFORM C-RELATED"/>
    <property type="match status" value="1"/>
</dbReference>
<evidence type="ECO:0000256" key="1">
    <source>
        <dbReference type="ARBA" id="ARBA00022460"/>
    </source>
</evidence>
<dbReference type="PROSITE" id="PS51155">
    <property type="entry name" value="CHIT_BIND_RR_2"/>
    <property type="match status" value="1"/>
</dbReference>
<dbReference type="PROSITE" id="PS00233">
    <property type="entry name" value="CHIT_BIND_RR_1"/>
    <property type="match status" value="1"/>
</dbReference>
<dbReference type="EMBL" id="JARKHS020006195">
    <property type="protein sequence ID" value="KAK8782878.1"/>
    <property type="molecule type" value="Genomic_DNA"/>
</dbReference>
<dbReference type="AlphaFoldDB" id="A0AAQ4F8D6"/>
<dbReference type="InterPro" id="IPR031311">
    <property type="entry name" value="CHIT_BIND_RR_consensus"/>
</dbReference>
<feature type="compositionally biased region" description="Basic and acidic residues" evidence="3">
    <location>
        <begin position="88"/>
        <end position="102"/>
    </location>
</feature>
<dbReference type="GO" id="GO:0062129">
    <property type="term" value="C:chitin-based extracellular matrix"/>
    <property type="evidence" value="ECO:0007669"/>
    <property type="project" value="TreeGrafter"/>
</dbReference>
<feature type="region of interest" description="Disordered" evidence="3">
    <location>
        <begin position="27"/>
        <end position="76"/>
    </location>
</feature>
<dbReference type="GO" id="GO:0008010">
    <property type="term" value="F:structural constituent of chitin-based larval cuticle"/>
    <property type="evidence" value="ECO:0007669"/>
    <property type="project" value="TreeGrafter"/>
</dbReference>
<keyword evidence="1 2" id="KW-0193">Cuticle</keyword>
<organism evidence="5 6">
    <name type="scientific">Amblyomma americanum</name>
    <name type="common">Lone star tick</name>
    <dbReference type="NCBI Taxonomy" id="6943"/>
    <lineage>
        <taxon>Eukaryota</taxon>
        <taxon>Metazoa</taxon>
        <taxon>Ecdysozoa</taxon>
        <taxon>Arthropoda</taxon>
        <taxon>Chelicerata</taxon>
        <taxon>Arachnida</taxon>
        <taxon>Acari</taxon>
        <taxon>Parasitiformes</taxon>
        <taxon>Ixodida</taxon>
        <taxon>Ixodoidea</taxon>
        <taxon>Ixodidae</taxon>
        <taxon>Amblyomminae</taxon>
        <taxon>Amblyomma</taxon>
    </lineage>
</organism>
<gene>
    <name evidence="5" type="ORF">V5799_015784</name>
</gene>
<reference evidence="5 6" key="1">
    <citation type="journal article" date="2023" name="Arcadia Sci">
        <title>De novo assembly of a long-read Amblyomma americanum tick genome.</title>
        <authorList>
            <person name="Chou S."/>
            <person name="Poskanzer K.E."/>
            <person name="Rollins M."/>
            <person name="Thuy-Boun P.S."/>
        </authorList>
    </citation>
    <scope>NUCLEOTIDE SEQUENCE [LARGE SCALE GENOMIC DNA]</scope>
    <source>
        <strain evidence="5">F_SG_1</strain>
        <tissue evidence="5">Salivary glands</tissue>
    </source>
</reference>
<evidence type="ECO:0000256" key="3">
    <source>
        <dbReference type="SAM" id="MobiDB-lite"/>
    </source>
</evidence>
<dbReference type="PANTHER" id="PTHR10380">
    <property type="entry name" value="CUTICLE PROTEIN"/>
    <property type="match status" value="1"/>
</dbReference>
<evidence type="ECO:0008006" key="7">
    <source>
        <dbReference type="Google" id="ProtNLM"/>
    </source>
</evidence>
<comment type="caution">
    <text evidence="5">The sequence shown here is derived from an EMBL/GenBank/DDBJ whole genome shotgun (WGS) entry which is preliminary data.</text>
</comment>
<proteinExistence type="predicted"/>
<name>A0AAQ4F8D6_AMBAM</name>
<evidence type="ECO:0000256" key="4">
    <source>
        <dbReference type="SAM" id="SignalP"/>
    </source>
</evidence>